<dbReference type="Proteomes" id="UP000249898">
    <property type="component" value="Chromosome"/>
</dbReference>
<evidence type="ECO:0000313" key="8">
    <source>
        <dbReference type="EMBL" id="AWX99137.1"/>
    </source>
</evidence>
<comment type="similarity">
    <text evidence="3">Belongs to the methyl-accepting chemotaxis (MCP) protein family.</text>
</comment>
<keyword evidence="5" id="KW-0472">Membrane</keyword>
<proteinExistence type="inferred from homology"/>
<dbReference type="InterPro" id="IPR024478">
    <property type="entry name" value="HlyB_4HB_MCP"/>
</dbReference>
<dbReference type="PRINTS" id="PR00260">
    <property type="entry name" value="CHEMTRNSDUCR"/>
</dbReference>
<dbReference type="GO" id="GO:0004888">
    <property type="term" value="F:transmembrane signaling receptor activity"/>
    <property type="evidence" value="ECO:0007669"/>
    <property type="project" value="InterPro"/>
</dbReference>
<evidence type="ECO:0000256" key="5">
    <source>
        <dbReference type="SAM" id="Phobius"/>
    </source>
</evidence>
<dbReference type="AlphaFoldDB" id="A0A2Z4PNH5"/>
<dbReference type="Pfam" id="PF00015">
    <property type="entry name" value="MCPsignal"/>
    <property type="match status" value="1"/>
</dbReference>
<protein>
    <submittedName>
        <fullName evidence="8">Chemotaxis protein</fullName>
    </submittedName>
</protein>
<dbReference type="SMART" id="SM00283">
    <property type="entry name" value="MA"/>
    <property type="match status" value="1"/>
</dbReference>
<gene>
    <name evidence="8" type="ORF">A8139_03315</name>
</gene>
<evidence type="ECO:0000256" key="2">
    <source>
        <dbReference type="ARBA" id="ARBA00023224"/>
    </source>
</evidence>
<evidence type="ECO:0000259" key="6">
    <source>
        <dbReference type="PROSITE" id="PS50111"/>
    </source>
</evidence>
<dbReference type="PROSITE" id="PS50885">
    <property type="entry name" value="HAMP"/>
    <property type="match status" value="1"/>
</dbReference>
<dbReference type="SUPFAM" id="SSF58104">
    <property type="entry name" value="Methyl-accepting chemotaxis protein (MCP) signaling domain"/>
    <property type="match status" value="1"/>
</dbReference>
<keyword evidence="5" id="KW-1133">Transmembrane helix</keyword>
<dbReference type="GO" id="GO:0007165">
    <property type="term" value="P:signal transduction"/>
    <property type="evidence" value="ECO:0007669"/>
    <property type="project" value="UniProtKB-KW"/>
</dbReference>
<dbReference type="GO" id="GO:0006935">
    <property type="term" value="P:chemotaxis"/>
    <property type="evidence" value="ECO:0007669"/>
    <property type="project" value="InterPro"/>
</dbReference>
<dbReference type="PANTHER" id="PTHR32089:SF112">
    <property type="entry name" value="LYSOZYME-LIKE PROTEIN-RELATED"/>
    <property type="match status" value="1"/>
</dbReference>
<name>A0A2Z4PNH5_9GAMM</name>
<comment type="subcellular location">
    <subcellularLocation>
        <location evidence="1">Membrane</location>
    </subcellularLocation>
</comment>
<dbReference type="SMART" id="SM00304">
    <property type="entry name" value="HAMP"/>
    <property type="match status" value="1"/>
</dbReference>
<dbReference type="OrthoDB" id="9177152at2"/>
<keyword evidence="5" id="KW-0812">Transmembrane</keyword>
<evidence type="ECO:0000256" key="1">
    <source>
        <dbReference type="ARBA" id="ARBA00004370"/>
    </source>
</evidence>
<dbReference type="PROSITE" id="PS50111">
    <property type="entry name" value="CHEMOTAXIS_TRANSDUC_2"/>
    <property type="match status" value="1"/>
</dbReference>
<accession>A0A2Z4PNH5</accession>
<keyword evidence="2 4" id="KW-0807">Transducer</keyword>
<dbReference type="Pfam" id="PF00672">
    <property type="entry name" value="HAMP"/>
    <property type="match status" value="1"/>
</dbReference>
<dbReference type="InterPro" id="IPR004090">
    <property type="entry name" value="Chemotax_Me-accpt_rcpt"/>
</dbReference>
<dbReference type="InterPro" id="IPR004089">
    <property type="entry name" value="MCPsignal_dom"/>
</dbReference>
<dbReference type="RefSeq" id="WP_112135658.1">
    <property type="nucleotide sequence ID" value="NZ_CP016181.1"/>
</dbReference>
<dbReference type="EMBL" id="CP016181">
    <property type="protein sequence ID" value="AWX99137.1"/>
    <property type="molecule type" value="Genomic_DNA"/>
</dbReference>
<dbReference type="InterPro" id="IPR003660">
    <property type="entry name" value="HAMP_dom"/>
</dbReference>
<reference evidence="8 9" key="1">
    <citation type="submission" date="2016-06" db="EMBL/GenBank/DDBJ databases">
        <title>The sequenced genome of the ice-adhering bacterium Marinomonas primoryensis, from Antarctica.</title>
        <authorList>
            <person name="Graham L."/>
            <person name="Vance T.D.R."/>
            <person name="Davies P.L."/>
        </authorList>
    </citation>
    <scope>NUCLEOTIDE SEQUENCE [LARGE SCALE GENOMIC DNA]</scope>
    <source>
        <strain evidence="8 9">AceL</strain>
    </source>
</reference>
<dbReference type="CDD" id="cd06225">
    <property type="entry name" value="HAMP"/>
    <property type="match status" value="1"/>
</dbReference>
<dbReference type="InterPro" id="IPR047347">
    <property type="entry name" value="YvaQ-like_sensor"/>
</dbReference>
<organism evidence="8 9">
    <name type="scientific">Marinomonas primoryensis</name>
    <dbReference type="NCBI Taxonomy" id="178399"/>
    <lineage>
        <taxon>Bacteria</taxon>
        <taxon>Pseudomonadati</taxon>
        <taxon>Pseudomonadota</taxon>
        <taxon>Gammaproteobacteria</taxon>
        <taxon>Oceanospirillales</taxon>
        <taxon>Oceanospirillaceae</taxon>
        <taxon>Marinomonas</taxon>
    </lineage>
</organism>
<evidence type="ECO:0000256" key="4">
    <source>
        <dbReference type="PROSITE-ProRule" id="PRU00284"/>
    </source>
</evidence>
<dbReference type="CDD" id="cd19411">
    <property type="entry name" value="MCP2201-like_sensor"/>
    <property type="match status" value="1"/>
</dbReference>
<dbReference type="PANTHER" id="PTHR32089">
    <property type="entry name" value="METHYL-ACCEPTING CHEMOTAXIS PROTEIN MCPB"/>
    <property type="match status" value="1"/>
</dbReference>
<feature type="transmembrane region" description="Helical" evidence="5">
    <location>
        <begin position="186"/>
        <end position="209"/>
    </location>
</feature>
<dbReference type="Pfam" id="PF12729">
    <property type="entry name" value="4HB_MCP_1"/>
    <property type="match status" value="1"/>
</dbReference>
<dbReference type="Gene3D" id="1.10.287.950">
    <property type="entry name" value="Methyl-accepting chemotaxis protein"/>
    <property type="match status" value="1"/>
</dbReference>
<evidence type="ECO:0000256" key="3">
    <source>
        <dbReference type="ARBA" id="ARBA00029447"/>
    </source>
</evidence>
<evidence type="ECO:0000259" key="7">
    <source>
        <dbReference type="PROSITE" id="PS50885"/>
    </source>
</evidence>
<sequence>MLGFTSIRGRLRTSYLVLLVMLVLVMVLAVSRFQLLSGNIRGIVDENAALVELTGELNVNAESLASRLLLLFVLEDRDARVAIYKEIDARNKNLDDNLETMASLVQTAKDKSIIEDLQAQRKVYQGALQSTVEALEFGELEDAKKLMAGSTRDELQIFLKQTHALAEDQRNMMQARQQEVLTSSEMAIWLIVGVGILAILIGLVMSVLITRSIVNPLNYVMTLLDKFARGDLSQAIITNQKGEIGQLLDSVKRMRISLAGVIEKIDKSAKTVVGVVGEIHTSVEGVQQGSHTQSAMASDIQRSVGELSSAANVMAEHVSVSRNQAEAAHDLAKHGKQVITSASTDINAVAAYIEETSHAVAKLNESASTVTDFVNSIRSIAEQTNLLALNASIEAARAGESGRGFAVVADEVRNLATNTADVTASIDTVITTIGNLSVQISDEMVVGQEKMRQGVAQIQDVIAPLSQLEADSAKALHSLDDLSQLAQQQAREANDITQHVTRIVEVTASNEATSKRLSQLTDTLSGAAEQTQQATSTFTLPRTNAKK</sequence>
<feature type="transmembrane region" description="Helical" evidence="5">
    <location>
        <begin position="12"/>
        <end position="31"/>
    </location>
</feature>
<feature type="domain" description="HAMP" evidence="7">
    <location>
        <begin position="211"/>
        <end position="263"/>
    </location>
</feature>
<dbReference type="GO" id="GO:0016020">
    <property type="term" value="C:membrane"/>
    <property type="evidence" value="ECO:0007669"/>
    <property type="project" value="UniProtKB-SubCell"/>
</dbReference>
<evidence type="ECO:0000313" key="9">
    <source>
        <dbReference type="Proteomes" id="UP000249898"/>
    </source>
</evidence>
<feature type="domain" description="Methyl-accepting transducer" evidence="6">
    <location>
        <begin position="268"/>
        <end position="504"/>
    </location>
</feature>